<protein>
    <submittedName>
        <fullName evidence="1">Uncharacterized protein</fullName>
    </submittedName>
</protein>
<evidence type="ECO:0000313" key="2">
    <source>
        <dbReference type="Proteomes" id="UP000518266"/>
    </source>
</evidence>
<evidence type="ECO:0000313" key="1">
    <source>
        <dbReference type="EMBL" id="KAF3850794.1"/>
    </source>
</evidence>
<organism evidence="1 2">
    <name type="scientific">Dissostichus mawsoni</name>
    <name type="common">Antarctic cod</name>
    <dbReference type="NCBI Taxonomy" id="36200"/>
    <lineage>
        <taxon>Eukaryota</taxon>
        <taxon>Metazoa</taxon>
        <taxon>Chordata</taxon>
        <taxon>Craniata</taxon>
        <taxon>Vertebrata</taxon>
        <taxon>Euteleostomi</taxon>
        <taxon>Actinopterygii</taxon>
        <taxon>Neopterygii</taxon>
        <taxon>Teleostei</taxon>
        <taxon>Neoteleostei</taxon>
        <taxon>Acanthomorphata</taxon>
        <taxon>Eupercaria</taxon>
        <taxon>Perciformes</taxon>
        <taxon>Notothenioidei</taxon>
        <taxon>Nototheniidae</taxon>
        <taxon>Dissostichus</taxon>
    </lineage>
</organism>
<gene>
    <name evidence="1" type="ORF">F7725_012566</name>
</gene>
<comment type="caution">
    <text evidence="1">The sequence shown here is derived from an EMBL/GenBank/DDBJ whole genome shotgun (WGS) entry which is preliminary data.</text>
</comment>
<dbReference type="OrthoDB" id="8960539at2759"/>
<dbReference type="InterPro" id="IPR011011">
    <property type="entry name" value="Znf_FYVE_PHD"/>
</dbReference>
<proteinExistence type="predicted"/>
<name>A0A7J5YMN6_DISMA</name>
<sequence>MRKPEALSAARAAGFNPTVVNKWFEKYKDTIETLGERPTTSCQRAKPPSYSLTSDSHFAFLKEKGGKKKKDPKSTEEWLSCAVCFQWFHESCAEDNGVLDDDGSLTCKDCLFPDM</sequence>
<accession>A0A7J5YMN6</accession>
<reference evidence="1 2" key="1">
    <citation type="submission" date="2020-03" db="EMBL/GenBank/DDBJ databases">
        <title>Dissostichus mawsoni Genome sequencing and assembly.</title>
        <authorList>
            <person name="Park H."/>
        </authorList>
    </citation>
    <scope>NUCLEOTIDE SEQUENCE [LARGE SCALE GENOMIC DNA]</scope>
    <source>
        <strain evidence="1">DM0001</strain>
        <tissue evidence="1">Muscle</tissue>
    </source>
</reference>
<dbReference type="Proteomes" id="UP000518266">
    <property type="component" value="Unassembled WGS sequence"/>
</dbReference>
<dbReference type="SUPFAM" id="SSF57903">
    <property type="entry name" value="FYVE/PHD zinc finger"/>
    <property type="match status" value="1"/>
</dbReference>
<keyword evidence="2" id="KW-1185">Reference proteome</keyword>
<dbReference type="EMBL" id="JAAKFY010000010">
    <property type="protein sequence ID" value="KAF3850794.1"/>
    <property type="molecule type" value="Genomic_DNA"/>
</dbReference>
<dbReference type="AlphaFoldDB" id="A0A7J5YMN6"/>